<dbReference type="GO" id="GO:0004181">
    <property type="term" value="F:metallocarboxypeptidase activity"/>
    <property type="evidence" value="ECO:0007669"/>
    <property type="project" value="InterPro"/>
</dbReference>
<dbReference type="InterPro" id="IPR057246">
    <property type="entry name" value="CARBOXYPEPT_ZN_1"/>
</dbReference>
<comment type="caution">
    <text evidence="17">The sequence shown here is derived from an EMBL/GenBank/DDBJ whole genome shotgun (WGS) entry which is preliminary data.</text>
</comment>
<evidence type="ECO:0000256" key="8">
    <source>
        <dbReference type="ARBA" id="ARBA00022723"/>
    </source>
</evidence>
<comment type="similarity">
    <text evidence="4 15">Belongs to the peptidase M14 family.</text>
</comment>
<name>A0A9P1HEB2_9PEZI</name>
<feature type="active site" description="Proton donor/acceptor" evidence="15">
    <location>
        <position position="433"/>
    </location>
</feature>
<keyword evidence="7" id="KW-0645">Protease</keyword>
<dbReference type="PROSITE" id="PS52035">
    <property type="entry name" value="PEPTIDASE_M14"/>
    <property type="match status" value="1"/>
</dbReference>
<evidence type="ECO:0000256" key="11">
    <source>
        <dbReference type="ARBA" id="ARBA00023026"/>
    </source>
</evidence>
<comment type="cofactor">
    <cofactor evidence="1">
        <name>Zn(2+)</name>
        <dbReference type="ChEBI" id="CHEBI:29105"/>
    </cofactor>
</comment>
<keyword evidence="11" id="KW-0843">Virulence</keyword>
<evidence type="ECO:0000256" key="3">
    <source>
        <dbReference type="ARBA" id="ARBA00004613"/>
    </source>
</evidence>
<dbReference type="AlphaFoldDB" id="A0A9P1HEB2"/>
<comment type="subcellular location">
    <subcellularLocation>
        <location evidence="3">Secreted</location>
    </subcellularLocation>
</comment>
<evidence type="ECO:0000256" key="6">
    <source>
        <dbReference type="ARBA" id="ARBA00022645"/>
    </source>
</evidence>
<keyword evidence="18" id="KW-1185">Reference proteome</keyword>
<dbReference type="CDD" id="cd03860">
    <property type="entry name" value="M14_CP_A-B_like"/>
    <property type="match status" value="1"/>
</dbReference>
<feature type="domain" description="Peptidase M14" evidence="16">
    <location>
        <begin position="167"/>
        <end position="467"/>
    </location>
</feature>
<evidence type="ECO:0000256" key="9">
    <source>
        <dbReference type="ARBA" id="ARBA00022801"/>
    </source>
</evidence>
<dbReference type="PRINTS" id="PR00765">
    <property type="entry name" value="CRBOXYPTASEA"/>
</dbReference>
<evidence type="ECO:0000256" key="14">
    <source>
        <dbReference type="ARBA" id="ARBA00081330"/>
    </source>
</evidence>
<dbReference type="SMART" id="SM00631">
    <property type="entry name" value="Zn_pept"/>
    <property type="match status" value="1"/>
</dbReference>
<dbReference type="SUPFAM" id="SSF53187">
    <property type="entry name" value="Zn-dependent exopeptidases"/>
    <property type="match status" value="1"/>
</dbReference>
<keyword evidence="5" id="KW-0964">Secreted</keyword>
<keyword evidence="8" id="KW-0479">Metal-binding</keyword>
<gene>
    <name evidence="17" type="ORF">PPNO1_LOCUS9731</name>
</gene>
<keyword evidence="10" id="KW-0862">Zinc</keyword>
<dbReference type="PROSITE" id="PS00132">
    <property type="entry name" value="CARBOXYPEPT_ZN_1"/>
    <property type="match status" value="1"/>
</dbReference>
<dbReference type="GO" id="GO:0005576">
    <property type="term" value="C:extracellular region"/>
    <property type="evidence" value="ECO:0007669"/>
    <property type="project" value="UniProtKB-SubCell"/>
</dbReference>
<keyword evidence="9" id="KW-0378">Hydrolase</keyword>
<dbReference type="Proteomes" id="UP000838763">
    <property type="component" value="Unassembled WGS sequence"/>
</dbReference>
<protein>
    <recommendedName>
        <fullName evidence="14">Carboxypeptidase M14A</fullName>
    </recommendedName>
</protein>
<organism evidence="17 18">
    <name type="scientific">Parascedosporium putredinis</name>
    <dbReference type="NCBI Taxonomy" id="1442378"/>
    <lineage>
        <taxon>Eukaryota</taxon>
        <taxon>Fungi</taxon>
        <taxon>Dikarya</taxon>
        <taxon>Ascomycota</taxon>
        <taxon>Pezizomycotina</taxon>
        <taxon>Sordariomycetes</taxon>
        <taxon>Hypocreomycetidae</taxon>
        <taxon>Microascales</taxon>
        <taxon>Microascaceae</taxon>
        <taxon>Parascedosporium</taxon>
    </lineage>
</organism>
<evidence type="ECO:0000256" key="10">
    <source>
        <dbReference type="ARBA" id="ARBA00022833"/>
    </source>
</evidence>
<evidence type="ECO:0000256" key="13">
    <source>
        <dbReference type="ARBA" id="ARBA00023157"/>
    </source>
</evidence>
<keyword evidence="6" id="KW-0121">Carboxypeptidase</keyword>
<evidence type="ECO:0000256" key="1">
    <source>
        <dbReference type="ARBA" id="ARBA00001947"/>
    </source>
</evidence>
<evidence type="ECO:0000256" key="12">
    <source>
        <dbReference type="ARBA" id="ARBA00023049"/>
    </source>
</evidence>
<comment type="function">
    <text evidence="2">Extracellular metalloprotease that contributes to pathogenicity.</text>
</comment>
<accession>A0A9P1HEB2</accession>
<dbReference type="GO" id="GO:0008270">
    <property type="term" value="F:zinc ion binding"/>
    <property type="evidence" value="ECO:0007669"/>
    <property type="project" value="InterPro"/>
</dbReference>
<dbReference type="PANTHER" id="PTHR11705">
    <property type="entry name" value="PROTEASE FAMILY M14 CARBOXYPEPTIDASE A,B"/>
    <property type="match status" value="1"/>
</dbReference>
<keyword evidence="12" id="KW-0482">Metalloprotease</keyword>
<reference evidence="17" key="1">
    <citation type="submission" date="2022-11" db="EMBL/GenBank/DDBJ databases">
        <authorList>
            <person name="Scott C."/>
            <person name="Bruce N."/>
        </authorList>
    </citation>
    <scope>NUCLEOTIDE SEQUENCE</scope>
</reference>
<dbReference type="OrthoDB" id="196847at2759"/>
<dbReference type="GO" id="GO:0006508">
    <property type="term" value="P:proteolysis"/>
    <property type="evidence" value="ECO:0007669"/>
    <property type="project" value="UniProtKB-KW"/>
</dbReference>
<dbReference type="PANTHER" id="PTHR11705:SF143">
    <property type="entry name" value="SLL0236 PROTEIN"/>
    <property type="match status" value="1"/>
</dbReference>
<dbReference type="InterPro" id="IPR000834">
    <property type="entry name" value="Peptidase_M14"/>
</dbReference>
<evidence type="ECO:0000256" key="7">
    <source>
        <dbReference type="ARBA" id="ARBA00022670"/>
    </source>
</evidence>
<evidence type="ECO:0000256" key="5">
    <source>
        <dbReference type="ARBA" id="ARBA00022525"/>
    </source>
</evidence>
<evidence type="ECO:0000256" key="15">
    <source>
        <dbReference type="PROSITE-ProRule" id="PRU01379"/>
    </source>
</evidence>
<dbReference type="FunFam" id="3.40.630.10:FF:000040">
    <property type="entry name" value="zinc carboxypeptidase"/>
    <property type="match status" value="1"/>
</dbReference>
<evidence type="ECO:0000259" key="16">
    <source>
        <dbReference type="PROSITE" id="PS52035"/>
    </source>
</evidence>
<dbReference type="Gene3D" id="3.40.630.10">
    <property type="entry name" value="Zn peptidases"/>
    <property type="match status" value="1"/>
</dbReference>
<dbReference type="Pfam" id="PF00246">
    <property type="entry name" value="Peptidase_M14"/>
    <property type="match status" value="1"/>
</dbReference>
<evidence type="ECO:0000256" key="2">
    <source>
        <dbReference type="ARBA" id="ARBA00003091"/>
    </source>
</evidence>
<evidence type="ECO:0000256" key="4">
    <source>
        <dbReference type="ARBA" id="ARBA00005988"/>
    </source>
</evidence>
<dbReference type="EMBL" id="CALLCH030000021">
    <property type="protein sequence ID" value="CAI4220190.1"/>
    <property type="molecule type" value="Genomic_DNA"/>
</dbReference>
<keyword evidence="13" id="KW-1015">Disulfide bond</keyword>
<evidence type="ECO:0000313" key="17">
    <source>
        <dbReference type="EMBL" id="CAI4220190.1"/>
    </source>
</evidence>
<proteinExistence type="inferred from homology"/>
<sequence>MREDGRTVQRVRLAKNSWLESVTRDHWIAFGYIAHSPPEIRDSAPTQENSYHVPSDSSLPTVYLHNEVFCSLALGASALVAASAVPRVAKDAKVDYAGFKGLRVKIPLGKSPLEVEEKLTGLVAHVVNFGHGEHLDVVVADENVDSVARILEAEVIIEDVGAIIAEEGEPVETFAVPFRPAERLPSQSEIINIGTSVQGRALRGIHIWGSGGKGSKPAVLLHGTVHAREWISTMTVEYLAWQLLTQYGSTASVKALVDTYDFYILPIVNPDGFVYTQTTDRYWRKNRQTVSSSTCVGRDINRNWSYKWELTGGASTSPCSETFKGLAAGDSPEASALMKHVNSLRDSKGIKFYVDFHSYGQYILWPFGYDCSYVAPDDAALNSLATKGRTAISAASGTRYTIGNSCRALYATTGDSIDYVHGPGNSTYSYTIELRDTGSYGFALPAAQIQPTVKETWAGVVAMLQGI</sequence>
<evidence type="ECO:0000313" key="18">
    <source>
        <dbReference type="Proteomes" id="UP000838763"/>
    </source>
</evidence>